<dbReference type="GeneID" id="79886103"/>
<feature type="transmembrane region" description="Helical" evidence="1">
    <location>
        <begin position="169"/>
        <end position="192"/>
    </location>
</feature>
<evidence type="ECO:0000256" key="1">
    <source>
        <dbReference type="SAM" id="Phobius"/>
    </source>
</evidence>
<organism evidence="2 3">
    <name type="scientific">Paenarthrobacter ureafaciens</name>
    <dbReference type="NCBI Taxonomy" id="37931"/>
    <lineage>
        <taxon>Bacteria</taxon>
        <taxon>Bacillati</taxon>
        <taxon>Actinomycetota</taxon>
        <taxon>Actinomycetes</taxon>
        <taxon>Micrococcales</taxon>
        <taxon>Micrococcaceae</taxon>
        <taxon>Paenarthrobacter</taxon>
    </lineage>
</organism>
<dbReference type="RefSeq" id="WP_069696167.1">
    <property type="nucleotide sequence ID" value="NZ_CP014574.1"/>
</dbReference>
<accession>A0AAX3EL05</accession>
<reference evidence="2" key="1">
    <citation type="submission" date="2022-07" db="EMBL/GenBank/DDBJ databases">
        <authorList>
            <person name="Wu T."/>
        </authorList>
    </citation>
    <scope>NUCLEOTIDE SEQUENCE</scope>
    <source>
        <strain evidence="2">SD-1</strain>
    </source>
</reference>
<keyword evidence="1" id="KW-0472">Membrane</keyword>
<feature type="transmembrane region" description="Helical" evidence="1">
    <location>
        <begin position="139"/>
        <end position="160"/>
    </location>
</feature>
<gene>
    <name evidence="2" type="ORF">NL394_05285</name>
</gene>
<feature type="transmembrane region" description="Helical" evidence="1">
    <location>
        <begin position="204"/>
        <end position="223"/>
    </location>
</feature>
<protein>
    <submittedName>
        <fullName evidence="2">Uncharacterized protein</fullName>
    </submittedName>
</protein>
<proteinExistence type="predicted"/>
<evidence type="ECO:0000313" key="2">
    <source>
        <dbReference type="EMBL" id="UYV98636.1"/>
    </source>
</evidence>
<keyword evidence="1" id="KW-1133">Transmembrane helix</keyword>
<keyword evidence="1" id="KW-0812">Transmembrane</keyword>
<feature type="transmembrane region" description="Helical" evidence="1">
    <location>
        <begin position="99"/>
        <end position="119"/>
    </location>
</feature>
<evidence type="ECO:0000313" key="3">
    <source>
        <dbReference type="Proteomes" id="UP001163293"/>
    </source>
</evidence>
<dbReference type="EMBL" id="CP101185">
    <property type="protein sequence ID" value="UYV98636.1"/>
    <property type="molecule type" value="Genomic_DNA"/>
</dbReference>
<sequence>MTAVLPWATLVICLAITVARIPSALRGENRVLFYLFALITMDIFLSIEAPYLAIDAVLGGMNVTNLILRFLLYGTFLLLGTKVAAGFDSKSAGRAIHGPWGLAVLGVIAALTTFFFVITDTRGSSVGMNGLTWGPSMEAYAALGRFYPGYVAACLLPAIWRTITGRFPALLRGASALLMLGLTLLLVSQLFPLIPAVHLWLRSVINYSAVLATAVGLAGIWFSKAYAKRKARRTT</sequence>
<feature type="transmembrane region" description="Helical" evidence="1">
    <location>
        <begin position="32"/>
        <end position="54"/>
    </location>
</feature>
<dbReference type="Proteomes" id="UP001163293">
    <property type="component" value="Chromosome"/>
</dbReference>
<dbReference type="AlphaFoldDB" id="A0AAX3EL05"/>
<name>A0AAX3EL05_PAEUR</name>
<keyword evidence="3" id="KW-1185">Reference proteome</keyword>
<feature type="transmembrane region" description="Helical" evidence="1">
    <location>
        <begin position="66"/>
        <end position="87"/>
    </location>
</feature>
<feature type="transmembrane region" description="Helical" evidence="1">
    <location>
        <begin position="6"/>
        <end position="25"/>
    </location>
</feature>